<dbReference type="Proteomes" id="UP000503447">
    <property type="component" value="Chromosome"/>
</dbReference>
<dbReference type="InterPro" id="IPR027558">
    <property type="entry name" value="Pre_pil_HX9DG_C"/>
</dbReference>
<reference evidence="4" key="1">
    <citation type="submission" date="2020-05" db="EMBL/GenBank/DDBJ databases">
        <title>Frigoriglobus tundricola gen. nov., sp. nov., a psychrotolerant cellulolytic planctomycete of the family Gemmataceae with two divergent copies of 16S rRNA gene.</title>
        <authorList>
            <person name="Kulichevskaya I.S."/>
            <person name="Ivanova A.A."/>
            <person name="Naumoff D.G."/>
            <person name="Beletsky A.V."/>
            <person name="Rijpstra W.I.C."/>
            <person name="Sinninghe Damste J.S."/>
            <person name="Mardanov A.V."/>
            <person name="Ravin N.V."/>
            <person name="Dedysh S.N."/>
        </authorList>
    </citation>
    <scope>NUCLEOTIDE SEQUENCE [LARGE SCALE GENOMIC DNA]</scope>
    <source>
        <strain evidence="4">PL17</strain>
    </source>
</reference>
<dbReference type="InterPro" id="IPR011453">
    <property type="entry name" value="DUF1559"/>
</dbReference>
<dbReference type="InterPro" id="IPR012902">
    <property type="entry name" value="N_methyl_site"/>
</dbReference>
<dbReference type="Pfam" id="PF07963">
    <property type="entry name" value="N_methyl"/>
    <property type="match status" value="1"/>
</dbReference>
<evidence type="ECO:0000256" key="1">
    <source>
        <dbReference type="SAM" id="Phobius"/>
    </source>
</evidence>
<dbReference type="AlphaFoldDB" id="A0A6M5YWC3"/>
<sequence length="313" mass="32797">MTPPVARKPGFTLIELLVVIAIIAILIGLLLPAVQKVREAAARMSCSNNLKQIGVALHNYHSTYQTFPAGSTPLGFTVVAELLPYIEQNNLYTQINFTVSAGDPSNSGPTATTIKNLLCPSDVIGVPPAGLAGNNYFANYGTAVQFFQNASVANGVFALRDTKGISVLGITDGSSNTAAFAELKKGDFNNAVYSPADWLNASSLGAPTTADQAYSLCQGISTSNLSYQWLSAGGEWLNDNNTGTAYTHVGLPNSINCGFPANLAFDVNASSYHTGGVNVLLCDGSVKFVTNAIDLPTWRALGTRAGGEVLTLP</sequence>
<organism evidence="3 4">
    <name type="scientific">Frigoriglobus tundricola</name>
    <dbReference type="NCBI Taxonomy" id="2774151"/>
    <lineage>
        <taxon>Bacteria</taxon>
        <taxon>Pseudomonadati</taxon>
        <taxon>Planctomycetota</taxon>
        <taxon>Planctomycetia</taxon>
        <taxon>Gemmatales</taxon>
        <taxon>Gemmataceae</taxon>
        <taxon>Frigoriglobus</taxon>
    </lineage>
</organism>
<dbReference type="SUPFAM" id="SSF54523">
    <property type="entry name" value="Pili subunits"/>
    <property type="match status" value="1"/>
</dbReference>
<gene>
    <name evidence="3" type="ORF">FTUN_5380</name>
</gene>
<feature type="domain" description="DUF1559" evidence="2">
    <location>
        <begin position="35"/>
        <end position="294"/>
    </location>
</feature>
<name>A0A6M5YWC3_9BACT</name>
<dbReference type="RefSeq" id="WP_171473109.1">
    <property type="nucleotide sequence ID" value="NZ_CP053452.2"/>
</dbReference>
<accession>A0A6M5YWC3</accession>
<dbReference type="InterPro" id="IPR045584">
    <property type="entry name" value="Pilin-like"/>
</dbReference>
<keyword evidence="1" id="KW-0472">Membrane</keyword>
<keyword evidence="1" id="KW-0812">Transmembrane</keyword>
<dbReference type="EMBL" id="CP053452">
    <property type="protein sequence ID" value="QJW97800.1"/>
    <property type="molecule type" value="Genomic_DNA"/>
</dbReference>
<keyword evidence="1" id="KW-1133">Transmembrane helix</keyword>
<evidence type="ECO:0000313" key="4">
    <source>
        <dbReference type="Proteomes" id="UP000503447"/>
    </source>
</evidence>
<dbReference type="PANTHER" id="PTHR30093">
    <property type="entry name" value="GENERAL SECRETION PATHWAY PROTEIN G"/>
    <property type="match status" value="1"/>
</dbReference>
<evidence type="ECO:0000313" key="3">
    <source>
        <dbReference type="EMBL" id="QJW97800.1"/>
    </source>
</evidence>
<protein>
    <recommendedName>
        <fullName evidence="2">DUF1559 domain-containing protein</fullName>
    </recommendedName>
</protein>
<dbReference type="Gene3D" id="3.30.700.10">
    <property type="entry name" value="Glycoprotein, Type 4 Pilin"/>
    <property type="match status" value="1"/>
</dbReference>
<proteinExistence type="predicted"/>
<dbReference type="PANTHER" id="PTHR30093:SF2">
    <property type="entry name" value="TYPE II SECRETION SYSTEM PROTEIN H"/>
    <property type="match status" value="1"/>
</dbReference>
<keyword evidence="4" id="KW-1185">Reference proteome</keyword>
<dbReference type="NCBIfam" id="TIGR04294">
    <property type="entry name" value="pre_pil_HX9DG"/>
    <property type="match status" value="1"/>
</dbReference>
<dbReference type="KEGG" id="ftj:FTUN_5380"/>
<feature type="transmembrane region" description="Helical" evidence="1">
    <location>
        <begin position="12"/>
        <end position="34"/>
    </location>
</feature>
<dbReference type="Pfam" id="PF07596">
    <property type="entry name" value="SBP_bac_10"/>
    <property type="match status" value="1"/>
</dbReference>
<dbReference type="NCBIfam" id="TIGR02532">
    <property type="entry name" value="IV_pilin_GFxxxE"/>
    <property type="match status" value="1"/>
</dbReference>
<evidence type="ECO:0000259" key="2">
    <source>
        <dbReference type="Pfam" id="PF07596"/>
    </source>
</evidence>